<evidence type="ECO:0000313" key="1">
    <source>
        <dbReference type="EMBL" id="SQH78262.1"/>
    </source>
</evidence>
<reference evidence="2" key="1">
    <citation type="submission" date="2018-06" db="EMBL/GenBank/DDBJ databases">
        <authorList>
            <person name="Cea G.-C."/>
            <person name="William W."/>
        </authorList>
    </citation>
    <scope>NUCLEOTIDE SEQUENCE [LARGE SCALE GENOMIC DNA]</scope>
    <source>
        <strain evidence="2">DB21MT-2</strain>
    </source>
</reference>
<dbReference type="EMBL" id="LS483452">
    <property type="protein sequence ID" value="SQH78262.1"/>
    <property type="molecule type" value="Genomic_DNA"/>
</dbReference>
<dbReference type="AlphaFoldDB" id="A0A330M829"/>
<dbReference type="KEGG" id="sbk:SHEWBE_4302"/>
<proteinExistence type="predicted"/>
<protein>
    <submittedName>
        <fullName evidence="1">Uncharacterized protein</fullName>
    </submittedName>
</protein>
<dbReference type="Proteomes" id="UP000250123">
    <property type="component" value="Chromosome SHEWBE"/>
</dbReference>
<evidence type="ECO:0000313" key="2">
    <source>
        <dbReference type="Proteomes" id="UP000250123"/>
    </source>
</evidence>
<accession>A0A330M829</accession>
<name>A0A330M829_9GAMM</name>
<organism evidence="1 2">
    <name type="scientific">Shewanella benthica</name>
    <dbReference type="NCBI Taxonomy" id="43661"/>
    <lineage>
        <taxon>Bacteria</taxon>
        <taxon>Pseudomonadati</taxon>
        <taxon>Pseudomonadota</taxon>
        <taxon>Gammaproteobacteria</taxon>
        <taxon>Alteromonadales</taxon>
        <taxon>Shewanellaceae</taxon>
        <taxon>Shewanella</taxon>
    </lineage>
</organism>
<gene>
    <name evidence="1" type="ORF">SHEWBE_4302</name>
</gene>
<sequence length="77" mass="8975">MAVRIFGIFNFYWGIYVRISTHFSHDRVIRDRKSPIFDTSVSPKILATLVRYRFDAPDTTTAAIDTDETRKSYRALS</sequence>